<proteinExistence type="predicted"/>
<reference evidence="2" key="1">
    <citation type="submission" date="2016-09" db="EMBL/GenBank/DDBJ databases">
        <title>Genome sequence of Chlorobaculum limnaeum.</title>
        <authorList>
            <person name="Liu Z."/>
            <person name="Tank M."/>
            <person name="Bryant D.A."/>
        </authorList>
    </citation>
    <scope>NUCLEOTIDE SEQUENCE [LARGE SCALE GENOMIC DNA]</scope>
    <source>
        <strain evidence="2">DSM 1677</strain>
    </source>
</reference>
<evidence type="ECO:0000313" key="3">
    <source>
        <dbReference type="Proteomes" id="UP000095185"/>
    </source>
</evidence>
<keyword evidence="3" id="KW-1185">Reference proteome</keyword>
<name>A0A1D8D506_CHLLM</name>
<protein>
    <submittedName>
        <fullName evidence="2">Uncharacterized protein</fullName>
    </submittedName>
</protein>
<dbReference type="Proteomes" id="UP000095185">
    <property type="component" value="Chromosome"/>
</dbReference>
<feature type="compositionally biased region" description="Basic and acidic residues" evidence="1">
    <location>
        <begin position="216"/>
        <end position="226"/>
    </location>
</feature>
<evidence type="ECO:0000313" key="2">
    <source>
        <dbReference type="EMBL" id="AOS84337.1"/>
    </source>
</evidence>
<dbReference type="STRING" id="274537.BIU88_09470"/>
<dbReference type="EMBL" id="CP017305">
    <property type="protein sequence ID" value="AOS84337.1"/>
    <property type="molecule type" value="Genomic_DNA"/>
</dbReference>
<evidence type="ECO:0000256" key="1">
    <source>
        <dbReference type="SAM" id="MobiDB-lite"/>
    </source>
</evidence>
<accession>A0A1D8D506</accession>
<organism evidence="2 3">
    <name type="scientific">Chlorobaculum limnaeum</name>
    <dbReference type="NCBI Taxonomy" id="274537"/>
    <lineage>
        <taxon>Bacteria</taxon>
        <taxon>Pseudomonadati</taxon>
        <taxon>Chlorobiota</taxon>
        <taxon>Chlorobiia</taxon>
        <taxon>Chlorobiales</taxon>
        <taxon>Chlorobiaceae</taxon>
        <taxon>Chlorobaculum</taxon>
    </lineage>
</organism>
<dbReference type="AlphaFoldDB" id="A0A1D8D506"/>
<feature type="region of interest" description="Disordered" evidence="1">
    <location>
        <begin position="216"/>
        <end position="243"/>
    </location>
</feature>
<gene>
    <name evidence="2" type="ORF">BIU88_09470</name>
</gene>
<sequence>MLDQSIRKLGRSLDEALKRAGQLLSHAEELEIERAIRTLQLIKGKTYAKALLKENGKIINEVAFDIGISLMLRKGRITQAELELWFDEAEKKKFEGHIFQPLPDKADAWALFQSIRQKLSPLSFAAQELIEIQQKKMLPSASSKITRNAAKTALELGMWNLLNREQRQEVIFALDWNEIPRPQRLEFFFWLPESTKAEILALIGNTARENATCAEHERLKSARQQKEAGTPIEPQIHHPAKSP</sequence>
<dbReference type="KEGG" id="clz:BIU88_09470"/>